<comment type="caution">
    <text evidence="3">The sequence shown here is derived from an EMBL/GenBank/DDBJ whole genome shotgun (WGS) entry which is preliminary data.</text>
</comment>
<accession>A0A9X1QSD8</accession>
<dbReference type="InterPro" id="IPR025327">
    <property type="entry name" value="DUF4233"/>
</dbReference>
<evidence type="ECO:0000256" key="2">
    <source>
        <dbReference type="SAM" id="Phobius"/>
    </source>
</evidence>
<feature type="transmembrane region" description="Helical" evidence="2">
    <location>
        <begin position="72"/>
        <end position="90"/>
    </location>
</feature>
<feature type="region of interest" description="Disordered" evidence="1">
    <location>
        <begin position="1"/>
        <end position="32"/>
    </location>
</feature>
<proteinExistence type="predicted"/>
<reference evidence="3" key="1">
    <citation type="submission" date="2022-01" db="EMBL/GenBank/DDBJ databases">
        <title>Corynebacterium sp. nov isolated from isolated from the feces of the greater white-fronted geese (Anser albifrons) at Poyang Lake, PR China.</title>
        <authorList>
            <person name="Liu Q."/>
        </authorList>
    </citation>
    <scope>NUCLEOTIDE SEQUENCE</scope>
    <source>
        <strain evidence="3">JCM 32435</strain>
    </source>
</reference>
<evidence type="ECO:0000313" key="3">
    <source>
        <dbReference type="EMBL" id="MCF4007517.1"/>
    </source>
</evidence>
<dbReference type="RefSeq" id="WP_236119652.1">
    <property type="nucleotide sequence ID" value="NZ_JAKGSI010000005.1"/>
</dbReference>
<organism evidence="3 4">
    <name type="scientific">Corynebacterium uropygiale</name>
    <dbReference type="NCBI Taxonomy" id="1775911"/>
    <lineage>
        <taxon>Bacteria</taxon>
        <taxon>Bacillati</taxon>
        <taxon>Actinomycetota</taxon>
        <taxon>Actinomycetes</taxon>
        <taxon>Mycobacteriales</taxon>
        <taxon>Corynebacteriaceae</taxon>
        <taxon>Corynebacterium</taxon>
    </lineage>
</organism>
<keyword evidence="4" id="KW-1185">Reference proteome</keyword>
<sequence>MRRIGGSKKDKKDEPIEYGPLGPGHAPAKDPMKGVRGVQAGTLIMEAITVFLVLTVILRIDEGHYWTTLNQVYVGVVGGAHVLLAFLQRFSWGLWVAVGLQVFVLLGGLIVHASMGIVGIIFVLVWWYLLHLRSNLIERMKRGLLTTQHM</sequence>
<gene>
    <name evidence="3" type="ORF">L1O03_10110</name>
</gene>
<dbReference type="Pfam" id="PF14017">
    <property type="entry name" value="DUF4233"/>
    <property type="match status" value="1"/>
</dbReference>
<feature type="transmembrane region" description="Helical" evidence="2">
    <location>
        <begin position="40"/>
        <end position="60"/>
    </location>
</feature>
<evidence type="ECO:0000313" key="4">
    <source>
        <dbReference type="Proteomes" id="UP001139336"/>
    </source>
</evidence>
<protein>
    <submittedName>
        <fullName evidence="3">DUF4233 domain-containing protein</fullName>
    </submittedName>
</protein>
<dbReference type="AlphaFoldDB" id="A0A9X1QSD8"/>
<keyword evidence="2" id="KW-0472">Membrane</keyword>
<keyword evidence="2" id="KW-0812">Transmembrane</keyword>
<keyword evidence="2" id="KW-1133">Transmembrane helix</keyword>
<evidence type="ECO:0000256" key="1">
    <source>
        <dbReference type="SAM" id="MobiDB-lite"/>
    </source>
</evidence>
<feature type="transmembrane region" description="Helical" evidence="2">
    <location>
        <begin position="102"/>
        <end position="130"/>
    </location>
</feature>
<name>A0A9X1QSD8_9CORY</name>
<dbReference type="EMBL" id="JAKGSI010000005">
    <property type="protein sequence ID" value="MCF4007517.1"/>
    <property type="molecule type" value="Genomic_DNA"/>
</dbReference>
<dbReference type="Proteomes" id="UP001139336">
    <property type="component" value="Unassembled WGS sequence"/>
</dbReference>